<dbReference type="InterPro" id="IPR019775">
    <property type="entry name" value="WD40_repeat_CS"/>
</dbReference>
<dbReference type="Proteomes" id="UP001295684">
    <property type="component" value="Unassembled WGS sequence"/>
</dbReference>
<evidence type="ECO:0000259" key="7">
    <source>
        <dbReference type="Pfam" id="PF12894"/>
    </source>
</evidence>
<protein>
    <recommendedName>
        <fullName evidence="12">Intraflagellar transport protein 80 homolog</fullName>
    </recommendedName>
</protein>
<dbReference type="PROSITE" id="PS50294">
    <property type="entry name" value="WD_REPEATS_REGION"/>
    <property type="match status" value="2"/>
</dbReference>
<dbReference type="FunFam" id="1.25.40.470:FF:000007">
    <property type="entry name" value="Intraflagellar transport 80 homolog (Chlamydomonas)"/>
    <property type="match status" value="1"/>
</dbReference>
<evidence type="ECO:0000256" key="2">
    <source>
        <dbReference type="ARBA" id="ARBA00022574"/>
    </source>
</evidence>
<keyword evidence="5" id="KW-0966">Cell projection</keyword>
<gene>
    <name evidence="10" type="ORF">ECRASSUSDP1_LOCUS29498</name>
</gene>
<dbReference type="Gene3D" id="1.25.40.470">
    <property type="match status" value="1"/>
</dbReference>
<organism evidence="10 11">
    <name type="scientific">Euplotes crassus</name>
    <dbReference type="NCBI Taxonomy" id="5936"/>
    <lineage>
        <taxon>Eukaryota</taxon>
        <taxon>Sar</taxon>
        <taxon>Alveolata</taxon>
        <taxon>Ciliophora</taxon>
        <taxon>Intramacronucleata</taxon>
        <taxon>Spirotrichea</taxon>
        <taxon>Hypotrichia</taxon>
        <taxon>Euplotida</taxon>
        <taxon>Euplotidae</taxon>
        <taxon>Moneuplotes</taxon>
    </lineage>
</organism>
<dbReference type="SUPFAM" id="SSF50978">
    <property type="entry name" value="WD40 repeat-like"/>
    <property type="match status" value="2"/>
</dbReference>
<feature type="domain" description="Anaphase-promoting complex subunit 4-like WD40" evidence="7">
    <location>
        <begin position="71"/>
        <end position="150"/>
    </location>
</feature>
<dbReference type="InterPro" id="IPR056456">
    <property type="entry name" value="Beta-prop_IFT80_2nd"/>
</dbReference>
<dbReference type="PROSITE" id="PS00678">
    <property type="entry name" value="WD_REPEATS_1"/>
    <property type="match status" value="1"/>
</dbReference>
<dbReference type="InterPro" id="IPR024977">
    <property type="entry name" value="Apc4-like_WD40_dom"/>
</dbReference>
<feature type="domain" description="IFT80 second beta-propeller" evidence="8">
    <location>
        <begin position="294"/>
        <end position="569"/>
    </location>
</feature>
<feature type="domain" description="IFT80/172/WDR35 TPR" evidence="9">
    <location>
        <begin position="597"/>
        <end position="742"/>
    </location>
</feature>
<dbReference type="Gene3D" id="2.130.10.10">
    <property type="entry name" value="YVTN repeat-like/Quinoprotein amine dehydrogenase"/>
    <property type="match status" value="3"/>
</dbReference>
<dbReference type="PROSITE" id="PS00018">
    <property type="entry name" value="EF_HAND_1"/>
    <property type="match status" value="1"/>
</dbReference>
<evidence type="ECO:0000259" key="9">
    <source>
        <dbReference type="Pfam" id="PF23387"/>
    </source>
</evidence>
<dbReference type="GO" id="GO:0060271">
    <property type="term" value="P:cilium assembly"/>
    <property type="evidence" value="ECO:0007669"/>
    <property type="project" value="TreeGrafter"/>
</dbReference>
<dbReference type="SMART" id="SM00320">
    <property type="entry name" value="WD40"/>
    <property type="match status" value="6"/>
</dbReference>
<dbReference type="AlphaFoldDB" id="A0AAD1YAV3"/>
<accession>A0AAD1YAV3</accession>
<dbReference type="PANTHER" id="PTHR24098">
    <property type="entry name" value="OUTER SEGMENT 5"/>
    <property type="match status" value="1"/>
</dbReference>
<keyword evidence="2 6" id="KW-0853">WD repeat</keyword>
<dbReference type="InterPro" id="IPR001680">
    <property type="entry name" value="WD40_rpt"/>
</dbReference>
<dbReference type="PROSITE" id="PS50082">
    <property type="entry name" value="WD_REPEATS_2"/>
    <property type="match status" value="2"/>
</dbReference>
<reference evidence="10" key="1">
    <citation type="submission" date="2023-07" db="EMBL/GenBank/DDBJ databases">
        <authorList>
            <consortium name="AG Swart"/>
            <person name="Singh M."/>
            <person name="Singh A."/>
            <person name="Seah K."/>
            <person name="Emmerich C."/>
        </authorList>
    </citation>
    <scope>NUCLEOTIDE SEQUENCE</scope>
    <source>
        <strain evidence="10">DP1</strain>
    </source>
</reference>
<evidence type="ECO:0000256" key="6">
    <source>
        <dbReference type="PROSITE-ProRule" id="PRU00221"/>
    </source>
</evidence>
<comment type="caution">
    <text evidence="10">The sequence shown here is derived from an EMBL/GenBank/DDBJ whole genome shotgun (WGS) entry which is preliminary data.</text>
</comment>
<dbReference type="Pfam" id="PF23387">
    <property type="entry name" value="TPR_IFT80_172"/>
    <property type="match status" value="1"/>
</dbReference>
<feature type="repeat" description="WD" evidence="6">
    <location>
        <begin position="178"/>
        <end position="210"/>
    </location>
</feature>
<keyword evidence="11" id="KW-1185">Reference proteome</keyword>
<sequence length="744" mass="84447">MRLKLKREERKIHEDICSAVCWNSENELYSVSDDMTVQIWDIAGENKGKALEVDVPVIDFDWIISNKRAGELLAMGCSDGSILFASHNKKIEGRVEKAHKGAVVSVKWNYEGAALASTGEDGHVKIWARNGDLRSQLVNSSKPIYCVAWSPDNNNILYASENKLTVIPTQPGKKPTSWKSHDGIVLCCDWSLSSNLIVSGGEDRKYRVWDSYGRQLFTSGAYDYVITSVKWSPNGEFFAVGSFEMIRLCDKSGWSYSFNKHEGGSLMKLSWDRYGNVVAGAGGNGYVVFGNIIDRHLTWGNIEVDLDEDNKITVNDYVNEISEELDFSEKVINLNLRHNHLIVSTAHQVFVYNLSHLSSPYIIDVKEPINSVVQGAKYVVLIDASQDIYVYDYEGKHISSPKFQGMKVESISSDVIALLDKNNPKLIRLFDVMSGKPLNSNIENSNEIVSLQLNQTEMVNERKLCFVDSNRDMFLTMVHKPDVIKIATMVDSFQWNDNNDMLSCLSDGKLITWFYPNAIYVDKDLMNQARSVRSATDVGKLPQIVSFTGSMVSVRQLDGTLACLSVPPFAKIMYEHIDSADFDRSIKLCRFVNDKPLWACLAAMSLYCRELDTAEIALASIDEVDKVQFINYIKELPSEASRNSALALYCKKITEAEQILLQAKLYYRAIKMNIKLFRWDRALDLAIQYKTHVDTVLAFRQKYLEDCKKDEDNERFKEYMNEVQIDWETIRAKIESDKAKEESG</sequence>
<dbReference type="InterPro" id="IPR036322">
    <property type="entry name" value="WD40_repeat_dom_sf"/>
</dbReference>
<feature type="repeat" description="WD" evidence="6">
    <location>
        <begin position="96"/>
        <end position="127"/>
    </location>
</feature>
<evidence type="ECO:0000256" key="4">
    <source>
        <dbReference type="ARBA" id="ARBA00023069"/>
    </source>
</evidence>
<dbReference type="GO" id="GO:0005929">
    <property type="term" value="C:cilium"/>
    <property type="evidence" value="ECO:0007669"/>
    <property type="project" value="UniProtKB-SubCell"/>
</dbReference>
<dbReference type="Pfam" id="PF23335">
    <property type="entry name" value="Beta-prop_IFT80_2nd"/>
    <property type="match status" value="1"/>
</dbReference>
<evidence type="ECO:0000313" key="11">
    <source>
        <dbReference type="Proteomes" id="UP001295684"/>
    </source>
</evidence>
<evidence type="ECO:0008006" key="12">
    <source>
        <dbReference type="Google" id="ProtNLM"/>
    </source>
</evidence>
<dbReference type="GO" id="GO:0030992">
    <property type="term" value="C:intraciliary transport particle B"/>
    <property type="evidence" value="ECO:0007669"/>
    <property type="project" value="TreeGrafter"/>
</dbReference>
<evidence type="ECO:0000256" key="3">
    <source>
        <dbReference type="ARBA" id="ARBA00022737"/>
    </source>
</evidence>
<dbReference type="InterPro" id="IPR018247">
    <property type="entry name" value="EF_Hand_1_Ca_BS"/>
</dbReference>
<evidence type="ECO:0000313" key="10">
    <source>
        <dbReference type="EMBL" id="CAI2387864.1"/>
    </source>
</evidence>
<dbReference type="Pfam" id="PF12894">
    <property type="entry name" value="ANAPC4_WD40"/>
    <property type="match status" value="1"/>
</dbReference>
<name>A0AAD1YAV3_EUPCR</name>
<evidence type="ECO:0000256" key="5">
    <source>
        <dbReference type="ARBA" id="ARBA00023273"/>
    </source>
</evidence>
<proteinExistence type="predicted"/>
<keyword evidence="3" id="KW-0677">Repeat</keyword>
<evidence type="ECO:0000256" key="1">
    <source>
        <dbReference type="ARBA" id="ARBA00004138"/>
    </source>
</evidence>
<dbReference type="Pfam" id="PF00400">
    <property type="entry name" value="WD40"/>
    <property type="match status" value="3"/>
</dbReference>
<evidence type="ECO:0000259" key="8">
    <source>
        <dbReference type="Pfam" id="PF23335"/>
    </source>
</evidence>
<dbReference type="EMBL" id="CAMPGE010030345">
    <property type="protein sequence ID" value="CAI2387864.1"/>
    <property type="molecule type" value="Genomic_DNA"/>
</dbReference>
<keyword evidence="4" id="KW-0969">Cilium</keyword>
<dbReference type="InterPro" id="IPR015943">
    <property type="entry name" value="WD40/YVTN_repeat-like_dom_sf"/>
</dbReference>
<dbReference type="InterPro" id="IPR056157">
    <property type="entry name" value="TPR_IFT80_172_dom"/>
</dbReference>
<comment type="subcellular location">
    <subcellularLocation>
        <location evidence="1">Cell projection</location>
        <location evidence="1">Cilium</location>
    </subcellularLocation>
</comment>
<dbReference type="PANTHER" id="PTHR24098:SF0">
    <property type="entry name" value="OUTER SEGMENT 5"/>
    <property type="match status" value="1"/>
</dbReference>